<accession>A0A318XNQ2</accession>
<dbReference type="Proteomes" id="UP000248132">
    <property type="component" value="Unassembled WGS sequence"/>
</dbReference>
<dbReference type="EMBL" id="QKMR01000006">
    <property type="protein sequence ID" value="PYG88541.1"/>
    <property type="molecule type" value="Genomic_DNA"/>
</dbReference>
<dbReference type="OrthoDB" id="280278at2"/>
<feature type="domain" description="Dinitrogenase iron-molybdenum cofactor biosynthesis" evidence="1">
    <location>
        <begin position="11"/>
        <end position="102"/>
    </location>
</feature>
<dbReference type="AlphaFoldDB" id="A0A318XNQ2"/>
<dbReference type="RefSeq" id="WP_110461435.1">
    <property type="nucleotide sequence ID" value="NZ_QKMR01000006.1"/>
</dbReference>
<comment type="caution">
    <text evidence="2">The sequence shown here is derived from an EMBL/GenBank/DDBJ whole genome shotgun (WGS) entry which is preliminary data.</text>
</comment>
<dbReference type="CDD" id="cd00562">
    <property type="entry name" value="NifX_NifB"/>
    <property type="match status" value="1"/>
</dbReference>
<evidence type="ECO:0000313" key="3">
    <source>
        <dbReference type="Proteomes" id="UP000248132"/>
    </source>
</evidence>
<sequence>MYYRVAFASTGKAIDQHFGSARYFQVYDIDGGESRFFETRKITAKGQNSCEGGFDQLLAALSDCNAVFTLKIGRSAAAFMISRGVRVFEATGEVEEIAARLIAEDILGE</sequence>
<protein>
    <submittedName>
        <fullName evidence="2">Putative Fe-Mo cluster-binding NifX family protein</fullName>
    </submittedName>
</protein>
<dbReference type="SUPFAM" id="SSF53146">
    <property type="entry name" value="Nitrogenase accessory factor-like"/>
    <property type="match status" value="1"/>
</dbReference>
<keyword evidence="3" id="KW-1185">Reference proteome</keyword>
<evidence type="ECO:0000259" key="1">
    <source>
        <dbReference type="Pfam" id="PF02579"/>
    </source>
</evidence>
<gene>
    <name evidence="2" type="ORF">LY28_01391</name>
</gene>
<reference evidence="2 3" key="1">
    <citation type="submission" date="2018-06" db="EMBL/GenBank/DDBJ databases">
        <title>Genomic Encyclopedia of Type Strains, Phase I: the one thousand microbial genomes (KMG-I) project.</title>
        <authorList>
            <person name="Kyrpides N."/>
        </authorList>
    </citation>
    <scope>NUCLEOTIDE SEQUENCE [LARGE SCALE GENOMIC DNA]</scope>
    <source>
        <strain evidence="2 3">DSM 19573</strain>
    </source>
</reference>
<dbReference type="InterPro" id="IPR036105">
    <property type="entry name" value="DiNase_FeMo-co_biosyn_sf"/>
</dbReference>
<dbReference type="PANTHER" id="PTHR33937">
    <property type="entry name" value="IRON-MOLYBDENUM PROTEIN-RELATED-RELATED"/>
    <property type="match status" value="1"/>
</dbReference>
<proteinExistence type="predicted"/>
<organism evidence="2 3">
    <name type="scientific">Ruminiclostridium sufflavum DSM 19573</name>
    <dbReference type="NCBI Taxonomy" id="1121337"/>
    <lineage>
        <taxon>Bacteria</taxon>
        <taxon>Bacillati</taxon>
        <taxon>Bacillota</taxon>
        <taxon>Clostridia</taxon>
        <taxon>Eubacteriales</taxon>
        <taxon>Oscillospiraceae</taxon>
        <taxon>Ruminiclostridium</taxon>
    </lineage>
</organism>
<dbReference type="PANTHER" id="PTHR33937:SF2">
    <property type="entry name" value="DINITROGENASE IRON-MOLYBDENUM COFACTOR BIOSYNTHESIS DOMAIN-CONTAINING PROTEIN"/>
    <property type="match status" value="1"/>
</dbReference>
<dbReference type="Gene3D" id="3.30.420.130">
    <property type="entry name" value="Dinitrogenase iron-molybdenum cofactor biosynthesis domain"/>
    <property type="match status" value="1"/>
</dbReference>
<dbReference type="InterPro" id="IPR051840">
    <property type="entry name" value="NifX/NifY_domain"/>
</dbReference>
<evidence type="ECO:0000313" key="2">
    <source>
        <dbReference type="EMBL" id="PYG88541.1"/>
    </source>
</evidence>
<dbReference type="Pfam" id="PF02579">
    <property type="entry name" value="Nitro_FeMo-Co"/>
    <property type="match status" value="1"/>
</dbReference>
<dbReference type="InterPro" id="IPR003731">
    <property type="entry name" value="Di-Nase_FeMo-co_biosynth"/>
</dbReference>
<name>A0A318XNQ2_9FIRM</name>